<dbReference type="Proteomes" id="UP001176059">
    <property type="component" value="Unassembled WGS sequence"/>
</dbReference>
<accession>A0AA38N1F3</accession>
<sequence>MALSDVEKLCNIVSCLGGPKYTPNELDWAAQFAPGKALIEWIAAQLPLEGRNLDDEYSQRAVLSKIALEDEELQLLQNSNPRTNSDLNIDLSHYIPPSRQRSAGFFDIDCKVLTNFSNRMTLVDNNAYAFEQEVILLQHRLQQTQKLSQQIQKTAQAIAVELNRAESSAIEKQEALESLSLKVDTAVFGTFSKSFELLKRWQDILDLDATRDYLANCLNVRKQITQDVTAQLTTIEAWKDQQLPSAAHLKLEALRLQRVLGLDTTGHSSLLSSAEESAYCQQLELLVNSLEEVDGDEGEIYDVLQRLTIENNEPEPEPLNIVQELEQAWNMDQLAILEARISVLDKASTQFQQSILPPLQRMHAFLAEQQSVMQETLAILGTFGQELDSIVHQVDAAKSKVKASNSSQELTGLHRDSTLENDLKTLFKDLQNLRPSDMPPLVLLDQNDVLSELRAFKAKEKLLNDQEEQWCSALPTTLNSLMAIHDPALDITYAHSAMNTSAPFQYSPSVTALEREAKGKGDALTAEVQRLQNDLKILDDDRTKRRLKSFVERWNSLP</sequence>
<proteinExistence type="predicted"/>
<feature type="coiled-coil region" evidence="1">
    <location>
        <begin position="514"/>
        <end position="541"/>
    </location>
</feature>
<reference evidence="2" key="2">
    <citation type="journal article" date="2023" name="Proc. Natl. Acad. Sci. U.S.A.">
        <title>A global phylogenomic analysis of the shiitake genus Lentinula.</title>
        <authorList>
            <person name="Sierra-Patev S."/>
            <person name="Min B."/>
            <person name="Naranjo-Ortiz M."/>
            <person name="Looney B."/>
            <person name="Konkel Z."/>
            <person name="Slot J.C."/>
            <person name="Sakamoto Y."/>
            <person name="Steenwyk J.L."/>
            <person name="Rokas A."/>
            <person name="Carro J."/>
            <person name="Camarero S."/>
            <person name="Ferreira P."/>
            <person name="Molpeceres G."/>
            <person name="Ruiz-Duenas F.J."/>
            <person name="Serrano A."/>
            <person name="Henrissat B."/>
            <person name="Drula E."/>
            <person name="Hughes K.W."/>
            <person name="Mata J.L."/>
            <person name="Ishikawa N.K."/>
            <person name="Vargas-Isla R."/>
            <person name="Ushijima S."/>
            <person name="Smith C.A."/>
            <person name="Donoghue J."/>
            <person name="Ahrendt S."/>
            <person name="Andreopoulos W."/>
            <person name="He G."/>
            <person name="LaButti K."/>
            <person name="Lipzen A."/>
            <person name="Ng V."/>
            <person name="Riley R."/>
            <person name="Sandor L."/>
            <person name="Barry K."/>
            <person name="Martinez A.T."/>
            <person name="Xiao Y."/>
            <person name="Gibbons J.G."/>
            <person name="Terashima K."/>
            <person name="Grigoriev I.V."/>
            <person name="Hibbett D."/>
        </authorList>
    </citation>
    <scope>NUCLEOTIDE SEQUENCE</scope>
    <source>
        <strain evidence="2">ET3784</strain>
    </source>
</reference>
<organism evidence="2 3">
    <name type="scientific">Lentinula guzmanii</name>
    <dbReference type="NCBI Taxonomy" id="2804957"/>
    <lineage>
        <taxon>Eukaryota</taxon>
        <taxon>Fungi</taxon>
        <taxon>Dikarya</taxon>
        <taxon>Basidiomycota</taxon>
        <taxon>Agaricomycotina</taxon>
        <taxon>Agaricomycetes</taxon>
        <taxon>Agaricomycetidae</taxon>
        <taxon>Agaricales</taxon>
        <taxon>Marasmiineae</taxon>
        <taxon>Omphalotaceae</taxon>
        <taxon>Lentinula</taxon>
    </lineage>
</organism>
<evidence type="ECO:0000313" key="3">
    <source>
        <dbReference type="Proteomes" id="UP001176059"/>
    </source>
</evidence>
<dbReference type="EMBL" id="JANVFO010000016">
    <property type="protein sequence ID" value="KAJ3733861.1"/>
    <property type="molecule type" value="Genomic_DNA"/>
</dbReference>
<protein>
    <submittedName>
        <fullName evidence="2">Uncharacterized protein</fullName>
    </submittedName>
</protein>
<evidence type="ECO:0000256" key="1">
    <source>
        <dbReference type="SAM" id="Coils"/>
    </source>
</evidence>
<keyword evidence="3" id="KW-1185">Reference proteome</keyword>
<reference evidence="2" key="1">
    <citation type="submission" date="2022-08" db="EMBL/GenBank/DDBJ databases">
        <authorList>
            <consortium name="DOE Joint Genome Institute"/>
            <person name="Min B."/>
            <person name="Sierra-Patev S."/>
            <person name="Naranjo-Ortiz M."/>
            <person name="Looney B."/>
            <person name="Konkel Z."/>
            <person name="Slot J.C."/>
            <person name="Sakamoto Y."/>
            <person name="Steenwyk J.L."/>
            <person name="Rokas A."/>
            <person name="Carro J."/>
            <person name="Camarero S."/>
            <person name="Ferreira P."/>
            <person name="Molpeceres G."/>
            <person name="Ruiz-duenas F.J."/>
            <person name="Serrano A."/>
            <person name="Henrissat B."/>
            <person name="Drula E."/>
            <person name="Hughes K.W."/>
            <person name="Mata J.L."/>
            <person name="Ishikawa N.K."/>
            <person name="Vargas-Isla R."/>
            <person name="Ushijima S."/>
            <person name="Smith C.A."/>
            <person name="Ahrendt S."/>
            <person name="Andreopoulos W."/>
            <person name="He G."/>
            <person name="LaButti K."/>
            <person name="Lipzen A."/>
            <person name="Ng V."/>
            <person name="Riley R."/>
            <person name="Sandor L."/>
            <person name="Barry K."/>
            <person name="Martinez A.T."/>
            <person name="Xiao Y."/>
            <person name="Gibbons J.G."/>
            <person name="Terashima K."/>
            <person name="Hibbett D.S."/>
            <person name="Grigoriev I.V."/>
        </authorList>
    </citation>
    <scope>NUCLEOTIDE SEQUENCE</scope>
    <source>
        <strain evidence="2">ET3784</strain>
    </source>
</reference>
<dbReference type="AlphaFoldDB" id="A0AA38N1F3"/>
<comment type="caution">
    <text evidence="2">The sequence shown here is derived from an EMBL/GenBank/DDBJ whole genome shotgun (WGS) entry which is preliminary data.</text>
</comment>
<evidence type="ECO:0000313" key="2">
    <source>
        <dbReference type="EMBL" id="KAJ3733861.1"/>
    </source>
</evidence>
<gene>
    <name evidence="2" type="ORF">DFJ43DRAFT_1173900</name>
</gene>
<name>A0AA38N1F3_9AGAR</name>
<keyword evidence="1" id="KW-0175">Coiled coil</keyword>